<keyword evidence="7 11" id="KW-1133">Transmembrane helix</keyword>
<feature type="transmembrane region" description="Helical" evidence="11">
    <location>
        <begin position="346"/>
        <end position="365"/>
    </location>
</feature>
<evidence type="ECO:0000256" key="6">
    <source>
        <dbReference type="ARBA" id="ARBA00022777"/>
    </source>
</evidence>
<evidence type="ECO:0000256" key="4">
    <source>
        <dbReference type="ARBA" id="ARBA00022553"/>
    </source>
</evidence>
<feature type="transmembrane region" description="Helical" evidence="11">
    <location>
        <begin position="507"/>
        <end position="530"/>
    </location>
</feature>
<feature type="transmembrane region" description="Helical" evidence="11">
    <location>
        <begin position="403"/>
        <end position="424"/>
    </location>
</feature>
<evidence type="ECO:0000256" key="11">
    <source>
        <dbReference type="SAM" id="Phobius"/>
    </source>
</evidence>
<keyword evidence="14" id="KW-1185">Reference proteome</keyword>
<feature type="transmembrane region" description="Helical" evidence="11">
    <location>
        <begin position="102"/>
        <end position="123"/>
    </location>
</feature>
<dbReference type="SUPFAM" id="SSF47384">
    <property type="entry name" value="Homodimeric domain of signal transducing histidine kinase"/>
    <property type="match status" value="1"/>
</dbReference>
<evidence type="ECO:0000259" key="12">
    <source>
        <dbReference type="PROSITE" id="PS50109"/>
    </source>
</evidence>
<dbReference type="SMART" id="SM00387">
    <property type="entry name" value="HATPase_c"/>
    <property type="match status" value="1"/>
</dbReference>
<organism evidence="13 14">
    <name type="scientific">Leptolyngbya boryana NIES-2135</name>
    <dbReference type="NCBI Taxonomy" id="1973484"/>
    <lineage>
        <taxon>Bacteria</taxon>
        <taxon>Bacillati</taxon>
        <taxon>Cyanobacteriota</taxon>
        <taxon>Cyanophyceae</taxon>
        <taxon>Leptolyngbyales</taxon>
        <taxon>Leptolyngbyaceae</taxon>
        <taxon>Leptolyngbya group</taxon>
        <taxon>Leptolyngbya</taxon>
    </lineage>
</organism>
<feature type="transmembrane region" description="Helical" evidence="11">
    <location>
        <begin position="61"/>
        <end position="81"/>
    </location>
</feature>
<evidence type="ECO:0000256" key="9">
    <source>
        <dbReference type="ARBA" id="ARBA00023136"/>
    </source>
</evidence>
<feature type="transmembrane region" description="Helical" evidence="11">
    <location>
        <begin position="222"/>
        <end position="240"/>
    </location>
</feature>
<feature type="coiled-coil region" evidence="10">
    <location>
        <begin position="536"/>
        <end position="567"/>
    </location>
</feature>
<dbReference type="PANTHER" id="PTHR43065">
    <property type="entry name" value="SENSOR HISTIDINE KINASE"/>
    <property type="match status" value="1"/>
</dbReference>
<evidence type="ECO:0000256" key="3">
    <source>
        <dbReference type="ARBA" id="ARBA00012438"/>
    </source>
</evidence>
<evidence type="ECO:0000256" key="2">
    <source>
        <dbReference type="ARBA" id="ARBA00004141"/>
    </source>
</evidence>
<evidence type="ECO:0000256" key="8">
    <source>
        <dbReference type="ARBA" id="ARBA00023012"/>
    </source>
</evidence>
<accession>A0A1Z4JGA2</accession>
<dbReference type="CDD" id="cd00082">
    <property type="entry name" value="HisKA"/>
    <property type="match status" value="1"/>
</dbReference>
<dbReference type="InterPro" id="IPR036890">
    <property type="entry name" value="HATPase_C_sf"/>
</dbReference>
<dbReference type="InterPro" id="IPR004358">
    <property type="entry name" value="Sig_transdc_His_kin-like_C"/>
</dbReference>
<dbReference type="GO" id="GO:0016020">
    <property type="term" value="C:membrane"/>
    <property type="evidence" value="ECO:0007669"/>
    <property type="project" value="UniProtKB-SubCell"/>
</dbReference>
<keyword evidence="6 13" id="KW-0418">Kinase</keyword>
<evidence type="ECO:0000256" key="1">
    <source>
        <dbReference type="ARBA" id="ARBA00000085"/>
    </source>
</evidence>
<name>A0A1Z4JGA2_LEPBY</name>
<feature type="transmembrane region" description="Helical" evidence="11">
    <location>
        <begin position="177"/>
        <end position="202"/>
    </location>
</feature>
<sequence length="849" mass="94201">MIFSSESFSRWKFEPISANPGSILPPILPRTLTSFETLGFSLGGVLLWLGTAPAMHGALGIQALSVWIISTIAGVMLNLQVRHLGQIYPDVSGGTPNYTTRLLKAYPAIAQYSAIGYWLGWVSIPPMNAMILTDLIQTNLDPISIHIPTTFFRVLFTLLPYILAFSGTRALSILHSFFVLPAIGLIIAFCVFGFSWLTFFAHNSTIVPMQSASFSLEGWMKWYFMAVYAVYGAETGSSFVADSQRPRSTLNFIAGAAVLLPLVYIAGSWIINRLSPTDATSTFLVLVNSAQPFWGDAAPLLVTMLIASGALLSSATAVSNTSRILYQLARDRYIAPVFGVVSQRGVFAPALSLTLLFSLICLVWGNVDRIIMITGTGYLIAMIAFHLGMWHQRKSPESLWAKASLFFLCIEVTALIVGGMAWSWQDLLLGLSLPFIVRLLSWGMQQVKFAPFQSEWWFRLYQPKLLSEQTDFLSTQVISLLVIIAMTTSISWWVRSTLDNVAASIQSSLLILVLLVVAFLGVAIACWSSLPQVLAIDEAREMSEKTQAELSIKTEKLESTLQDLQNAQLHMVQSEKMSALGQMVAGVAHEINNPVNFIHGNLSYVKTSTQDLLTLVETYQQTFPNPPAVIQDQLDEIDLPFLTEDLTKLLQSMQVGTNRIREIVLSLRNFSRLDEAEYKAVDVHEGIENTLLILRHRLQATTKHPAIQITREYGDLPLVECYAGQLNQVVMNLLSNAIDALEEVNHDRTYEEIEKNPSTIRIRTEVTEKNFVKIMIADNGQGVPESVRSSLFNPFFTTKPVGKGTGLGLSISYQIIAERHRGRLYYDSTFGTGTQFVIEIPVLQPDVLT</sequence>
<evidence type="ECO:0000313" key="13">
    <source>
        <dbReference type="EMBL" id="BAY55537.1"/>
    </source>
</evidence>
<comment type="catalytic activity">
    <reaction evidence="1">
        <text>ATP + protein L-histidine = ADP + protein N-phospho-L-histidine.</text>
        <dbReference type="EC" id="2.7.13.3"/>
    </reaction>
</comment>
<dbReference type="SMART" id="SM00388">
    <property type="entry name" value="HisKA"/>
    <property type="match status" value="1"/>
</dbReference>
<dbReference type="SUPFAM" id="SSF55874">
    <property type="entry name" value="ATPase domain of HSP90 chaperone/DNA topoisomerase II/histidine kinase"/>
    <property type="match status" value="1"/>
</dbReference>
<dbReference type="Proteomes" id="UP000217895">
    <property type="component" value="Chromosome"/>
</dbReference>
<dbReference type="GO" id="GO:0000155">
    <property type="term" value="F:phosphorelay sensor kinase activity"/>
    <property type="evidence" value="ECO:0007669"/>
    <property type="project" value="InterPro"/>
</dbReference>
<reference evidence="13 14" key="1">
    <citation type="submission" date="2017-06" db="EMBL/GenBank/DDBJ databases">
        <title>Genome sequencing of cyanobaciteial culture collection at National Institute for Environmental Studies (NIES).</title>
        <authorList>
            <person name="Hirose Y."/>
            <person name="Shimura Y."/>
            <person name="Fujisawa T."/>
            <person name="Nakamura Y."/>
            <person name="Kawachi M."/>
        </authorList>
    </citation>
    <scope>NUCLEOTIDE SEQUENCE [LARGE SCALE GENOMIC DNA]</scope>
    <source>
        <strain evidence="13 14">NIES-2135</strain>
    </source>
</reference>
<dbReference type="InterPro" id="IPR003594">
    <property type="entry name" value="HATPase_dom"/>
</dbReference>
<feature type="transmembrane region" description="Helical" evidence="11">
    <location>
        <begin position="300"/>
        <end position="326"/>
    </location>
</feature>
<dbReference type="EMBL" id="AP018203">
    <property type="protein sequence ID" value="BAY55537.1"/>
    <property type="molecule type" value="Genomic_DNA"/>
</dbReference>
<keyword evidence="9 11" id="KW-0472">Membrane</keyword>
<dbReference type="AlphaFoldDB" id="A0A1Z4JGA2"/>
<dbReference type="PROSITE" id="PS50109">
    <property type="entry name" value="HIS_KIN"/>
    <property type="match status" value="1"/>
</dbReference>
<dbReference type="InterPro" id="IPR002293">
    <property type="entry name" value="AA/rel_permease1"/>
</dbReference>
<gene>
    <name evidence="13" type="ORF">NIES2135_23610</name>
</gene>
<keyword evidence="5 11" id="KW-0812">Transmembrane</keyword>
<dbReference type="InterPro" id="IPR005467">
    <property type="entry name" value="His_kinase_dom"/>
</dbReference>
<proteinExistence type="predicted"/>
<dbReference type="Pfam" id="PF02518">
    <property type="entry name" value="HATPase_c"/>
    <property type="match status" value="1"/>
</dbReference>
<evidence type="ECO:0000256" key="5">
    <source>
        <dbReference type="ARBA" id="ARBA00022692"/>
    </source>
</evidence>
<keyword evidence="4" id="KW-0597">Phosphoprotein</keyword>
<dbReference type="EC" id="2.7.13.3" evidence="3"/>
<dbReference type="Pfam" id="PF13520">
    <property type="entry name" value="AA_permease_2"/>
    <property type="match status" value="1"/>
</dbReference>
<protein>
    <recommendedName>
        <fullName evidence="3">histidine kinase</fullName>
        <ecNumber evidence="3">2.7.13.3</ecNumber>
    </recommendedName>
</protein>
<evidence type="ECO:0000313" key="14">
    <source>
        <dbReference type="Proteomes" id="UP000217895"/>
    </source>
</evidence>
<dbReference type="Gene3D" id="1.20.1740.10">
    <property type="entry name" value="Amino acid/polyamine transporter I"/>
    <property type="match status" value="1"/>
</dbReference>
<evidence type="ECO:0000256" key="10">
    <source>
        <dbReference type="SAM" id="Coils"/>
    </source>
</evidence>
<comment type="subcellular location">
    <subcellularLocation>
        <location evidence="2">Membrane</location>
        <topology evidence="2">Multi-pass membrane protein</topology>
    </subcellularLocation>
</comment>
<keyword evidence="10" id="KW-0175">Coiled coil</keyword>
<feature type="transmembrane region" description="Helical" evidence="11">
    <location>
        <begin position="371"/>
        <end position="391"/>
    </location>
</feature>
<dbReference type="Gene3D" id="3.30.565.10">
    <property type="entry name" value="Histidine kinase-like ATPase, C-terminal domain"/>
    <property type="match status" value="1"/>
</dbReference>
<evidence type="ECO:0000256" key="7">
    <source>
        <dbReference type="ARBA" id="ARBA00022989"/>
    </source>
</evidence>
<dbReference type="InterPro" id="IPR036097">
    <property type="entry name" value="HisK_dim/P_sf"/>
</dbReference>
<dbReference type="PRINTS" id="PR00344">
    <property type="entry name" value="BCTRLSENSOR"/>
</dbReference>
<dbReference type="GO" id="GO:0022857">
    <property type="term" value="F:transmembrane transporter activity"/>
    <property type="evidence" value="ECO:0007669"/>
    <property type="project" value="InterPro"/>
</dbReference>
<dbReference type="Gene3D" id="1.10.287.130">
    <property type="match status" value="1"/>
</dbReference>
<keyword evidence="6 13" id="KW-0808">Transferase</keyword>
<feature type="domain" description="Histidine kinase" evidence="12">
    <location>
        <begin position="586"/>
        <end position="844"/>
    </location>
</feature>
<feature type="transmembrane region" description="Helical" evidence="11">
    <location>
        <begin position="252"/>
        <end position="271"/>
    </location>
</feature>
<feature type="transmembrane region" description="Helical" evidence="11">
    <location>
        <begin position="143"/>
        <end position="165"/>
    </location>
</feature>
<feature type="transmembrane region" description="Helical" evidence="11">
    <location>
        <begin position="473"/>
        <end position="495"/>
    </location>
</feature>
<keyword evidence="8" id="KW-0902">Two-component regulatory system</keyword>
<dbReference type="PANTHER" id="PTHR43065:SF50">
    <property type="entry name" value="HISTIDINE KINASE"/>
    <property type="match status" value="1"/>
</dbReference>
<dbReference type="InterPro" id="IPR003661">
    <property type="entry name" value="HisK_dim/P_dom"/>
</dbReference>